<dbReference type="AlphaFoldDB" id="A0A3G4VBB3"/>
<feature type="transmembrane region" description="Helical" evidence="11">
    <location>
        <begin position="468"/>
        <end position="490"/>
    </location>
</feature>
<dbReference type="InterPro" id="IPR005947">
    <property type="entry name" value="ThiP_ABC_transpt"/>
</dbReference>
<evidence type="ECO:0000256" key="10">
    <source>
        <dbReference type="ARBA" id="ARBA00023136"/>
    </source>
</evidence>
<evidence type="ECO:0000256" key="11">
    <source>
        <dbReference type="RuleBase" id="RU363032"/>
    </source>
</evidence>
<dbReference type="NCBIfam" id="TIGR01253">
    <property type="entry name" value="thiP"/>
    <property type="match status" value="1"/>
</dbReference>
<dbReference type="PANTHER" id="PTHR30183:SF9">
    <property type="entry name" value="THIAMINE TRANSPORT SYSTEM PERMEASE PROTEIN THIP"/>
    <property type="match status" value="1"/>
</dbReference>
<keyword evidence="8" id="KW-0677">Repeat</keyword>
<dbReference type="Gene3D" id="1.10.3720.10">
    <property type="entry name" value="MetI-like"/>
    <property type="match status" value="2"/>
</dbReference>
<keyword evidence="5" id="KW-1003">Cell membrane</keyword>
<keyword evidence="9 11" id="KW-1133">Transmembrane helix</keyword>
<dbReference type="EMBL" id="CP033577">
    <property type="protein sequence ID" value="AYV21715.1"/>
    <property type="molecule type" value="Genomic_DNA"/>
</dbReference>
<evidence type="ECO:0000259" key="12">
    <source>
        <dbReference type="PROSITE" id="PS50928"/>
    </source>
</evidence>
<feature type="transmembrane region" description="Helical" evidence="11">
    <location>
        <begin position="204"/>
        <end position="225"/>
    </location>
</feature>
<dbReference type="SUPFAM" id="SSF161098">
    <property type="entry name" value="MetI-like"/>
    <property type="match status" value="2"/>
</dbReference>
<keyword evidence="7 11" id="KW-0812">Transmembrane</keyword>
<evidence type="ECO:0000313" key="13">
    <source>
        <dbReference type="EMBL" id="AYV21715.1"/>
    </source>
</evidence>
<evidence type="ECO:0000256" key="5">
    <source>
        <dbReference type="ARBA" id="ARBA00022475"/>
    </source>
</evidence>
<comment type="subcellular location">
    <subcellularLocation>
        <location evidence="1">Cell inner membrane</location>
        <topology evidence="1">Multi-pass membrane protein</topology>
    </subcellularLocation>
    <subcellularLocation>
        <location evidence="11">Cell membrane</location>
        <topology evidence="11">Multi-pass membrane protein</topology>
    </subcellularLocation>
</comment>
<feature type="domain" description="ABC transmembrane type-1" evidence="12">
    <location>
        <begin position="61"/>
        <end position="266"/>
    </location>
</feature>
<feature type="transmembrane region" description="Helical" evidence="11">
    <location>
        <begin position="141"/>
        <end position="167"/>
    </location>
</feature>
<evidence type="ECO:0000256" key="4">
    <source>
        <dbReference type="ARBA" id="ARBA00022448"/>
    </source>
</evidence>
<protein>
    <recommendedName>
        <fullName evidence="3">Thiamine transport system permease protein ThiP</fullName>
    </recommendedName>
</protein>
<feature type="transmembrane region" description="Helical" evidence="11">
    <location>
        <begin position="379"/>
        <end position="400"/>
    </location>
</feature>
<dbReference type="CDD" id="cd06261">
    <property type="entry name" value="TM_PBP2"/>
    <property type="match status" value="2"/>
</dbReference>
<dbReference type="Pfam" id="PF00528">
    <property type="entry name" value="BPD_transp_1"/>
    <property type="match status" value="2"/>
</dbReference>
<feature type="transmembrane region" description="Helical" evidence="11">
    <location>
        <begin position="406"/>
        <end position="427"/>
    </location>
</feature>
<feature type="transmembrane region" description="Helical" evidence="11">
    <location>
        <begin position="96"/>
        <end position="121"/>
    </location>
</feature>
<evidence type="ECO:0000256" key="9">
    <source>
        <dbReference type="ARBA" id="ARBA00022989"/>
    </source>
</evidence>
<feature type="transmembrane region" description="Helical" evidence="11">
    <location>
        <begin position="245"/>
        <end position="266"/>
    </location>
</feature>
<feature type="transmembrane region" description="Helical" evidence="11">
    <location>
        <begin position="299"/>
        <end position="321"/>
    </location>
</feature>
<keyword evidence="4 11" id="KW-0813">Transport</keyword>
<dbReference type="PROSITE" id="PS50928">
    <property type="entry name" value="ABC_TM1"/>
    <property type="match status" value="2"/>
</dbReference>
<keyword evidence="10 11" id="KW-0472">Membrane</keyword>
<evidence type="ECO:0000256" key="6">
    <source>
        <dbReference type="ARBA" id="ARBA00022519"/>
    </source>
</evidence>
<reference evidence="13 14" key="1">
    <citation type="submission" date="2018-11" db="EMBL/GenBank/DDBJ databases">
        <title>Complete Genome Sequence of Vbrio mediterranei 117-T6: a Potential Pathogen Bacteria Isolated from the Conchocelis of Pyropia.</title>
        <authorList>
            <person name="Liu Q."/>
        </authorList>
    </citation>
    <scope>NUCLEOTIDE SEQUENCE [LARGE SCALE GENOMIC DNA]</scope>
    <source>
        <strain evidence="13 14">117-T6</strain>
    </source>
</reference>
<dbReference type="PANTHER" id="PTHR30183">
    <property type="entry name" value="MOLYBDENUM TRANSPORT SYSTEM PERMEASE PROTEIN MODB"/>
    <property type="match status" value="1"/>
</dbReference>
<evidence type="ECO:0000256" key="2">
    <source>
        <dbReference type="ARBA" id="ARBA00011650"/>
    </source>
</evidence>
<feature type="transmembrane region" description="Helical" evidence="11">
    <location>
        <begin position="510"/>
        <end position="535"/>
    </location>
</feature>
<evidence type="ECO:0000256" key="8">
    <source>
        <dbReference type="ARBA" id="ARBA00022737"/>
    </source>
</evidence>
<gene>
    <name evidence="13" type="primary">thiP</name>
    <name evidence="13" type="ORF">ECB94_10830</name>
</gene>
<dbReference type="InterPro" id="IPR035906">
    <property type="entry name" value="MetI-like_sf"/>
</dbReference>
<dbReference type="GO" id="GO:0015888">
    <property type="term" value="P:thiamine transport"/>
    <property type="evidence" value="ECO:0007669"/>
    <property type="project" value="InterPro"/>
</dbReference>
<dbReference type="GO" id="GO:0005886">
    <property type="term" value="C:plasma membrane"/>
    <property type="evidence" value="ECO:0007669"/>
    <property type="project" value="UniProtKB-SubCell"/>
</dbReference>
<organism evidence="13 14">
    <name type="scientific">Vibrio mediterranei</name>
    <dbReference type="NCBI Taxonomy" id="689"/>
    <lineage>
        <taxon>Bacteria</taxon>
        <taxon>Pseudomonadati</taxon>
        <taxon>Pseudomonadota</taxon>
        <taxon>Gammaproteobacteria</taxon>
        <taxon>Vibrionales</taxon>
        <taxon>Vibrionaceae</taxon>
        <taxon>Vibrio</taxon>
    </lineage>
</organism>
<evidence type="ECO:0000256" key="3">
    <source>
        <dbReference type="ARBA" id="ARBA00016947"/>
    </source>
</evidence>
<comment type="subunit">
    <text evidence="2">The complex is composed of two ATP-binding proteins (ThiQ), two transmembrane proteins (ThiP) and a solute-binding protein (ThiB).</text>
</comment>
<comment type="similarity">
    <text evidence="11">Belongs to the binding-protein-dependent transport system permease family.</text>
</comment>
<evidence type="ECO:0000313" key="14">
    <source>
        <dbReference type="Proteomes" id="UP000279760"/>
    </source>
</evidence>
<dbReference type="GO" id="GO:0022857">
    <property type="term" value="F:transmembrane transporter activity"/>
    <property type="evidence" value="ECO:0007669"/>
    <property type="project" value="InterPro"/>
</dbReference>
<evidence type="ECO:0000256" key="7">
    <source>
        <dbReference type="ARBA" id="ARBA00022692"/>
    </source>
</evidence>
<feature type="transmembrane region" description="Helical" evidence="11">
    <location>
        <begin position="21"/>
        <end position="43"/>
    </location>
</feature>
<dbReference type="Proteomes" id="UP000279760">
    <property type="component" value="Chromosome 1"/>
</dbReference>
<feature type="transmembrane region" description="Helical" evidence="11">
    <location>
        <begin position="63"/>
        <end position="84"/>
    </location>
</feature>
<evidence type="ECO:0000256" key="1">
    <source>
        <dbReference type="ARBA" id="ARBA00004429"/>
    </source>
</evidence>
<sequence length="545" mass="60802">MNRYRVYFSIEVIVTQIPKSGLVIALLIAIYVLASLWTLLSYSSMTDIALLLTDPYYQHVAKFSFWQASLSTLLSVGLAIPVAHAFSRRHFWGRSWLLKLFATTLVMPVLVGVFGIVAIYGNQGVVAQWWLTSNDSMPFSLYGLNGILLAHVFFNLPFATRLLLVTIESVPLEQRKLALHLGMNSWQCFRLVEWPRLKAHLPHVIGLVFMLCFTSFATVMALGGGPKATTIELAIYQAIKFDFDLQTGAVLALWQMLICALLVLFIGKFSRDLEGKTNYSDMPTIQPQDSWLKKCWDSFWIMATLMLVIPPLIAIVASGLNEKLWSVLADSKFWSAVMTSLQVAIMAASIALVVGIVLLSSSRMLRIKSHYGRADVVEFVGTVILVTPALVLSTATFLMLRGMTNVFSLAFGIVVAVNALMALPYVIKTLNQPMLRLAKQYHLLWQSLGLHGIRRFWLMEWRAIRAPILHAFSISFVLSMGDLTVIALFGSQNFNTLPLYLYQLMGSYQLQAAAVVSLVLFILSIGVFTLTESLLGPVANEREKS</sequence>
<accession>A0A3G4VBB3</accession>
<name>A0A3G4VBB3_9VIBR</name>
<proteinExistence type="inferred from homology"/>
<feature type="domain" description="ABC transmembrane type-1" evidence="12">
    <location>
        <begin position="337"/>
        <end position="531"/>
    </location>
</feature>
<keyword evidence="6" id="KW-0997">Cell inner membrane</keyword>
<dbReference type="InterPro" id="IPR000515">
    <property type="entry name" value="MetI-like"/>
</dbReference>
<feature type="transmembrane region" description="Helical" evidence="11">
    <location>
        <begin position="333"/>
        <end position="359"/>
    </location>
</feature>